<dbReference type="Proteomes" id="UP000653305">
    <property type="component" value="Unassembled WGS sequence"/>
</dbReference>
<sequence length="66" mass="6929">MTTPEGYPTVVLRGQEACTFSFITMDYGAAAPPGSKSTTPSESAPAASWRARCAIACRDIVISPFS</sequence>
<comment type="caution">
    <text evidence="1">The sequence shown here is derived from an EMBL/GenBank/DDBJ whole genome shotgun (WGS) entry which is preliminary data.</text>
</comment>
<reference evidence="1" key="1">
    <citation type="submission" date="2020-07" db="EMBL/GenBank/DDBJ databases">
        <title>Ethylene signaling mediates host invasion by parasitic plants.</title>
        <authorList>
            <person name="Yoshida S."/>
        </authorList>
    </citation>
    <scope>NUCLEOTIDE SEQUENCE</scope>
    <source>
        <strain evidence="1">Okayama</strain>
    </source>
</reference>
<keyword evidence="2" id="KW-1185">Reference proteome</keyword>
<name>A0A830BTL0_9LAMI</name>
<accession>A0A830BTL0</accession>
<protein>
    <submittedName>
        <fullName evidence="1">Uncharacterized protein</fullName>
    </submittedName>
</protein>
<gene>
    <name evidence="1" type="ORF">PHJA_000841300</name>
</gene>
<dbReference type="EMBL" id="BMAC01000134">
    <property type="protein sequence ID" value="GFP86975.1"/>
    <property type="molecule type" value="Genomic_DNA"/>
</dbReference>
<evidence type="ECO:0000313" key="1">
    <source>
        <dbReference type="EMBL" id="GFP86975.1"/>
    </source>
</evidence>
<evidence type="ECO:0000313" key="2">
    <source>
        <dbReference type="Proteomes" id="UP000653305"/>
    </source>
</evidence>
<organism evidence="1 2">
    <name type="scientific">Phtheirospermum japonicum</name>
    <dbReference type="NCBI Taxonomy" id="374723"/>
    <lineage>
        <taxon>Eukaryota</taxon>
        <taxon>Viridiplantae</taxon>
        <taxon>Streptophyta</taxon>
        <taxon>Embryophyta</taxon>
        <taxon>Tracheophyta</taxon>
        <taxon>Spermatophyta</taxon>
        <taxon>Magnoliopsida</taxon>
        <taxon>eudicotyledons</taxon>
        <taxon>Gunneridae</taxon>
        <taxon>Pentapetalae</taxon>
        <taxon>asterids</taxon>
        <taxon>lamiids</taxon>
        <taxon>Lamiales</taxon>
        <taxon>Orobanchaceae</taxon>
        <taxon>Orobanchaceae incertae sedis</taxon>
        <taxon>Phtheirospermum</taxon>
    </lineage>
</organism>
<proteinExistence type="predicted"/>
<dbReference type="AlphaFoldDB" id="A0A830BTL0"/>